<name>A0A845AQS1_9SPHN</name>
<keyword evidence="5" id="KW-1185">Reference proteome</keyword>
<feature type="domain" description="Fatty acid desaturase" evidence="2">
    <location>
        <begin position="67"/>
        <end position="293"/>
    </location>
</feature>
<evidence type="ECO:0000259" key="2">
    <source>
        <dbReference type="Pfam" id="PF00487"/>
    </source>
</evidence>
<comment type="caution">
    <text evidence="4">The sequence shown here is derived from an EMBL/GenBank/DDBJ whole genome shotgun (WGS) entry which is preliminary data.</text>
</comment>
<dbReference type="InterPro" id="IPR005804">
    <property type="entry name" value="FA_desaturase_dom"/>
</dbReference>
<evidence type="ECO:0000313" key="5">
    <source>
        <dbReference type="Proteomes" id="UP000446786"/>
    </source>
</evidence>
<feature type="transmembrane region" description="Helical" evidence="1">
    <location>
        <begin position="187"/>
        <end position="206"/>
    </location>
</feature>
<organism evidence="4 5">
    <name type="scientific">Parerythrobacter jejuensis</name>
    <dbReference type="NCBI Taxonomy" id="795812"/>
    <lineage>
        <taxon>Bacteria</taxon>
        <taxon>Pseudomonadati</taxon>
        <taxon>Pseudomonadota</taxon>
        <taxon>Alphaproteobacteria</taxon>
        <taxon>Sphingomonadales</taxon>
        <taxon>Erythrobacteraceae</taxon>
        <taxon>Parerythrobacter</taxon>
    </lineage>
</organism>
<evidence type="ECO:0000313" key="4">
    <source>
        <dbReference type="EMBL" id="MXP33212.1"/>
    </source>
</evidence>
<protein>
    <submittedName>
        <fullName evidence="4">Beta-carotene hydroxylase</fullName>
    </submittedName>
</protein>
<keyword evidence="1" id="KW-1133">Transmembrane helix</keyword>
<reference evidence="4 5" key="1">
    <citation type="submission" date="2019-12" db="EMBL/GenBank/DDBJ databases">
        <title>Genomic-based taxomic classification of the family Erythrobacteraceae.</title>
        <authorList>
            <person name="Xu L."/>
        </authorList>
    </citation>
    <scope>NUCLEOTIDE SEQUENCE [LARGE SCALE GENOMIC DNA]</scope>
    <source>
        <strain evidence="4 5">JCM 16677</strain>
    </source>
</reference>
<dbReference type="AlphaFoldDB" id="A0A845AQS1"/>
<feature type="transmembrane region" description="Helical" evidence="1">
    <location>
        <begin position="39"/>
        <end position="60"/>
    </location>
</feature>
<sequence length="298" mass="34491">MGEAAAQLTDRAGIDLSQLSDRELRKLELQIARKHSGMFPWGIVVWAFLNLAVWLSLWPLVLLDIIPLWLGFVVASVNLSLVYLPTHDAQHHIIGRPGTRWYWLNELVGHATSWMILTPFEVWRITHMDHHRHTNDPELDVDITSHADNGWQAIWRSIRQRQPDSKRQEDYAASVQRAGREDLLGQAALFKLGHLAFLFAMAWSGYALEVFLLWWLPYHIAITYLVFFLSWAPHSPNMGQGCYRDTKNWRSQVGNILSMGMQYHIVHHLHPYIPLMQTGAAYREMKPILEARGCKLEM</sequence>
<dbReference type="EMBL" id="WTYE01000001">
    <property type="protein sequence ID" value="MXP30452.1"/>
    <property type="molecule type" value="Genomic_DNA"/>
</dbReference>
<feature type="transmembrane region" description="Helical" evidence="1">
    <location>
        <begin position="212"/>
        <end position="231"/>
    </location>
</feature>
<dbReference type="OrthoDB" id="784276at2"/>
<evidence type="ECO:0000256" key="1">
    <source>
        <dbReference type="SAM" id="Phobius"/>
    </source>
</evidence>
<gene>
    <name evidence="3" type="ORF">GRI94_01305</name>
    <name evidence="4" type="ORF">GRI94_15395</name>
</gene>
<dbReference type="GO" id="GO:0006629">
    <property type="term" value="P:lipid metabolic process"/>
    <property type="evidence" value="ECO:0007669"/>
    <property type="project" value="InterPro"/>
</dbReference>
<proteinExistence type="predicted"/>
<accession>A0A845AQS1</accession>
<keyword evidence="1" id="KW-0812">Transmembrane</keyword>
<dbReference type="RefSeq" id="WP_160778000.1">
    <property type="nucleotide sequence ID" value="NZ_BAAAZF010000001.1"/>
</dbReference>
<keyword evidence="1" id="KW-0472">Membrane</keyword>
<feature type="transmembrane region" description="Helical" evidence="1">
    <location>
        <begin position="66"/>
        <end position="84"/>
    </location>
</feature>
<dbReference type="EMBL" id="WTYE01000001">
    <property type="protein sequence ID" value="MXP33212.1"/>
    <property type="molecule type" value="Genomic_DNA"/>
</dbReference>
<evidence type="ECO:0000313" key="3">
    <source>
        <dbReference type="EMBL" id="MXP30452.1"/>
    </source>
</evidence>
<dbReference type="Pfam" id="PF00487">
    <property type="entry name" value="FA_desaturase"/>
    <property type="match status" value="1"/>
</dbReference>
<dbReference type="Proteomes" id="UP000446786">
    <property type="component" value="Unassembled WGS sequence"/>
</dbReference>